<dbReference type="RefSeq" id="WP_104142868.1">
    <property type="nucleotide sequence ID" value="NZ_PREU01000003.1"/>
</dbReference>
<gene>
    <name evidence="2" type="ORF">C4E15_06750</name>
</gene>
<evidence type="ECO:0000313" key="3">
    <source>
        <dbReference type="Proteomes" id="UP000239990"/>
    </source>
</evidence>
<dbReference type="Gene3D" id="1.20.5.320">
    <property type="entry name" value="6-Phosphogluconate Dehydrogenase, domain 3"/>
    <property type="match status" value="2"/>
</dbReference>
<dbReference type="Pfam" id="PF01391">
    <property type="entry name" value="Collagen"/>
    <property type="match status" value="1"/>
</dbReference>
<dbReference type="InterPro" id="IPR050149">
    <property type="entry name" value="Collagen_superfamily"/>
</dbReference>
<protein>
    <recommendedName>
        <fullName evidence="4">Collagen triple helix repeat (20 copies)</fullName>
    </recommendedName>
</protein>
<dbReference type="GO" id="GO:0031012">
    <property type="term" value="C:extracellular matrix"/>
    <property type="evidence" value="ECO:0007669"/>
    <property type="project" value="TreeGrafter"/>
</dbReference>
<dbReference type="InterPro" id="IPR008160">
    <property type="entry name" value="Collagen"/>
</dbReference>
<organism evidence="2 3">
    <name type="scientific">Achromobacter spanius</name>
    <dbReference type="NCBI Taxonomy" id="217203"/>
    <lineage>
        <taxon>Bacteria</taxon>
        <taxon>Pseudomonadati</taxon>
        <taxon>Pseudomonadota</taxon>
        <taxon>Betaproteobacteria</taxon>
        <taxon>Burkholderiales</taxon>
        <taxon>Alcaligenaceae</taxon>
        <taxon>Achromobacter</taxon>
    </lineage>
</organism>
<feature type="compositionally biased region" description="Polar residues" evidence="1">
    <location>
        <begin position="1"/>
        <end position="15"/>
    </location>
</feature>
<dbReference type="PANTHER" id="PTHR24023">
    <property type="entry name" value="COLLAGEN ALPHA"/>
    <property type="match status" value="1"/>
</dbReference>
<proteinExistence type="predicted"/>
<sequence length="336" mass="34432">MSQAPEYTRQKNFLDNNPDRTDHGALNREFDDVAVSVNALRANQAQLQADDGGLKAGTVGVAQLTPDAQANLSQPGPAGPEGPDGEQGAQGVQGVKGDVGASFNADVRDLAANRALYDNRLMGFSFLAIDTGLLSFKLSATVGDWSAGFVFGKGEKGDQGLQGIQGQRGLQGLRGLQGIQGIQGIQGLQGNPGVVDYSKVIRNDVTTDQALQSPLSAPSFSGAQGIAGPKLDFTGFPFRLIPDNSRLRLDDGQNTPALQSLQLATLVTNGAGAINTGVKLANGADIGTLFDPAGSAAGKLASVDTAAKTVTLTGKTTLTATLSQVGGQVVLTLSTS</sequence>
<dbReference type="GO" id="GO:0030020">
    <property type="term" value="F:extracellular matrix structural constituent conferring tensile strength"/>
    <property type="evidence" value="ECO:0007669"/>
    <property type="project" value="TreeGrafter"/>
</dbReference>
<name>A0A2S5GTS7_9BURK</name>
<dbReference type="GO" id="GO:0030198">
    <property type="term" value="P:extracellular matrix organization"/>
    <property type="evidence" value="ECO:0007669"/>
    <property type="project" value="TreeGrafter"/>
</dbReference>
<dbReference type="Proteomes" id="UP000239990">
    <property type="component" value="Unassembled WGS sequence"/>
</dbReference>
<dbReference type="GO" id="GO:0005615">
    <property type="term" value="C:extracellular space"/>
    <property type="evidence" value="ECO:0007669"/>
    <property type="project" value="TreeGrafter"/>
</dbReference>
<feature type="compositionally biased region" description="Basic and acidic residues" evidence="1">
    <location>
        <begin position="17"/>
        <end position="27"/>
    </location>
</feature>
<dbReference type="AlphaFoldDB" id="A0A2S5GTS7"/>
<reference evidence="2 3" key="1">
    <citation type="submission" date="2018-02" db="EMBL/GenBank/DDBJ databases">
        <title>Draft Genome of Achromobacter spanius stain 6.</title>
        <authorList>
            <person name="Gunasekera T.S."/>
            <person name="Radwan O."/>
            <person name="Ruiz O.N."/>
        </authorList>
    </citation>
    <scope>NUCLEOTIDE SEQUENCE [LARGE SCALE GENOMIC DNA]</scope>
    <source>
        <strain evidence="2 3">6</strain>
    </source>
</reference>
<evidence type="ECO:0008006" key="4">
    <source>
        <dbReference type="Google" id="ProtNLM"/>
    </source>
</evidence>
<feature type="region of interest" description="Disordered" evidence="1">
    <location>
        <begin position="1"/>
        <end position="27"/>
    </location>
</feature>
<accession>A0A2S5GTS7</accession>
<feature type="region of interest" description="Disordered" evidence="1">
    <location>
        <begin position="69"/>
        <end position="95"/>
    </location>
</feature>
<evidence type="ECO:0000313" key="2">
    <source>
        <dbReference type="EMBL" id="PPA76487.1"/>
    </source>
</evidence>
<evidence type="ECO:0000256" key="1">
    <source>
        <dbReference type="SAM" id="MobiDB-lite"/>
    </source>
</evidence>
<dbReference type="PANTHER" id="PTHR24023:SF1082">
    <property type="entry name" value="COLLAGEN TRIPLE HELIX REPEAT"/>
    <property type="match status" value="1"/>
</dbReference>
<dbReference type="EMBL" id="PREU01000003">
    <property type="protein sequence ID" value="PPA76487.1"/>
    <property type="molecule type" value="Genomic_DNA"/>
</dbReference>
<comment type="caution">
    <text evidence="2">The sequence shown here is derived from an EMBL/GenBank/DDBJ whole genome shotgun (WGS) entry which is preliminary data.</text>
</comment>